<comment type="caution">
    <text evidence="2">The sequence shown here is derived from an EMBL/GenBank/DDBJ whole genome shotgun (WGS) entry which is preliminary data.</text>
</comment>
<evidence type="ECO:0000313" key="3">
    <source>
        <dbReference type="Proteomes" id="UP000823405"/>
    </source>
</evidence>
<proteinExistence type="predicted"/>
<keyword evidence="1" id="KW-0732">Signal</keyword>
<reference evidence="2" key="1">
    <citation type="journal article" date="2020" name="Fungal Divers.">
        <title>Resolving the Mortierellaceae phylogeny through synthesis of multi-gene phylogenetics and phylogenomics.</title>
        <authorList>
            <person name="Vandepol N."/>
            <person name="Liber J."/>
            <person name="Desiro A."/>
            <person name="Na H."/>
            <person name="Kennedy M."/>
            <person name="Barry K."/>
            <person name="Grigoriev I.V."/>
            <person name="Miller A.N."/>
            <person name="O'Donnell K."/>
            <person name="Stajich J.E."/>
            <person name="Bonito G."/>
        </authorList>
    </citation>
    <scope>NUCLEOTIDE SEQUENCE</scope>
    <source>
        <strain evidence="2">NVP60</strain>
    </source>
</reference>
<gene>
    <name evidence="2" type="ORF">BGZ97_001295</name>
</gene>
<dbReference type="OrthoDB" id="2447517at2759"/>
<dbReference type="Proteomes" id="UP000823405">
    <property type="component" value="Unassembled WGS sequence"/>
</dbReference>
<feature type="chain" id="PRO_5040205153" description="Secreted protein" evidence="1">
    <location>
        <begin position="22"/>
        <end position="383"/>
    </location>
</feature>
<name>A0A9P6UJE5_9FUNG</name>
<sequence length="383" mass="41608">MKVSAILSTLMATALVAAVHAAPSKSPTAAADDALQRLVVNYNYTTAAEIAAEYADSLYKRGHSNAVKAAAPVVSKEILPYCVGLSSDRPVRVKLFQNQQTCDGNGFRTLWVFTAHSKKDKHHGAYPVCIASATKPDRSMLFNAQTKCTGNGWKTDFVFYMSGQYSPDPAVSNGHESTMRWVADNDSRMLMYPEYDGASHGWTSPFRVGYRSRWRLAGDREMGILRAELPKHATINNQVSVVPPPNAATQWCAQNLIQVYNWGALIPTPNTLPGTVGPNYANDAARDECAHLVPKSFIRMGRVNVDGFIPVEILIDNKVHAAISLKANTNINAAYVRLALQESLRTGAPLPVVVDPLQGDLIVTLISGTIAVIGGTMAYQHPI</sequence>
<evidence type="ECO:0008006" key="4">
    <source>
        <dbReference type="Google" id="ProtNLM"/>
    </source>
</evidence>
<evidence type="ECO:0000256" key="1">
    <source>
        <dbReference type="SAM" id="SignalP"/>
    </source>
</evidence>
<protein>
    <recommendedName>
        <fullName evidence="4">Secreted protein</fullName>
    </recommendedName>
</protein>
<dbReference type="AlphaFoldDB" id="A0A9P6UJE5"/>
<dbReference type="EMBL" id="JAAAIN010001262">
    <property type="protein sequence ID" value="KAG0304938.1"/>
    <property type="molecule type" value="Genomic_DNA"/>
</dbReference>
<accession>A0A9P6UJE5</accession>
<organism evidence="2 3">
    <name type="scientific">Linnemannia gamsii</name>
    <dbReference type="NCBI Taxonomy" id="64522"/>
    <lineage>
        <taxon>Eukaryota</taxon>
        <taxon>Fungi</taxon>
        <taxon>Fungi incertae sedis</taxon>
        <taxon>Mucoromycota</taxon>
        <taxon>Mortierellomycotina</taxon>
        <taxon>Mortierellomycetes</taxon>
        <taxon>Mortierellales</taxon>
        <taxon>Mortierellaceae</taxon>
        <taxon>Linnemannia</taxon>
    </lineage>
</organism>
<keyword evidence="3" id="KW-1185">Reference proteome</keyword>
<feature type="signal peptide" evidence="1">
    <location>
        <begin position="1"/>
        <end position="21"/>
    </location>
</feature>
<evidence type="ECO:0000313" key="2">
    <source>
        <dbReference type="EMBL" id="KAG0304938.1"/>
    </source>
</evidence>